<reference evidence="2" key="3">
    <citation type="submission" date="2016-06" db="EMBL/GenBank/DDBJ databases">
        <authorList>
            <person name="Olsen C.W."/>
            <person name="Carey S."/>
            <person name="Hinshaw L."/>
            <person name="Karasin A.I."/>
        </authorList>
    </citation>
    <scope>NUCLEOTIDE SEQUENCE [LARGE SCALE GENOMIC DNA]</scope>
    <source>
        <strain evidence="2">PM4</strain>
    </source>
</reference>
<protein>
    <submittedName>
        <fullName evidence="1">Uncharacterized protein</fullName>
    </submittedName>
</protein>
<dbReference type="AlphaFoldDB" id="A0A1N5SZW0"/>
<accession>A0A1N5SZW0</accession>
<dbReference type="STRING" id="1673428.CPM_0384"/>
<proteinExistence type="predicted"/>
<evidence type="ECO:0000313" key="2">
    <source>
        <dbReference type="EMBL" id="SJK84269.1"/>
    </source>
</evidence>
<dbReference type="EMBL" id="LT719092">
    <property type="protein sequence ID" value="SJK84269.1"/>
    <property type="molecule type" value="Genomic_DNA"/>
</dbReference>
<dbReference type="Proteomes" id="UP000195607">
    <property type="component" value="Chromosome I"/>
</dbReference>
<organism evidence="1 4">
    <name type="scientific">Cuniculiplasma divulgatum</name>
    <dbReference type="NCBI Taxonomy" id="1673428"/>
    <lineage>
        <taxon>Archaea</taxon>
        <taxon>Methanobacteriati</taxon>
        <taxon>Thermoplasmatota</taxon>
        <taxon>Thermoplasmata</taxon>
        <taxon>Thermoplasmatales</taxon>
        <taxon>Cuniculiplasmataceae</taxon>
        <taxon>Cuniculiplasma</taxon>
    </lineage>
</organism>
<gene>
    <name evidence="2" type="ORF">CPM_0384</name>
    <name evidence="1" type="ORF">CSP5_0412</name>
</gene>
<evidence type="ECO:0000313" key="3">
    <source>
        <dbReference type="Proteomes" id="UP000187822"/>
    </source>
</evidence>
<dbReference type="KEGG" id="cdiv:CPM_0384"/>
<sequence length="41" mass="5114">MRKIRNIEEKSMYKWNRRPSLIQIDITEKAEKLKGCYILMW</sequence>
<evidence type="ECO:0000313" key="1">
    <source>
        <dbReference type="EMBL" id="SIM41497.1"/>
    </source>
</evidence>
<keyword evidence="3" id="KW-1185">Reference proteome</keyword>
<dbReference type="EMBL" id="LT671858">
    <property type="protein sequence ID" value="SIM41497.1"/>
    <property type="molecule type" value="Genomic_DNA"/>
</dbReference>
<dbReference type="Proteomes" id="UP000187822">
    <property type="component" value="Chromosome I"/>
</dbReference>
<reference evidence="1 4" key="1">
    <citation type="submission" date="2016-04" db="EMBL/GenBank/DDBJ databases">
        <authorList>
            <person name="Evans L.H."/>
            <person name="Alamgir A."/>
            <person name="Owens N."/>
            <person name="Weber N.D."/>
            <person name="Virtaneva K."/>
            <person name="Barbian K."/>
            <person name="Babar A."/>
            <person name="Rosenke K."/>
        </authorList>
    </citation>
    <scope>NUCLEOTIDE SEQUENCE [LARGE SCALE GENOMIC DNA]</scope>
    <source>
        <strain evidence="1">S5</strain>
        <strain evidence="4">S5(T) (JCM 30642 \VKM B-2941)</strain>
    </source>
</reference>
<reference evidence="3" key="2">
    <citation type="submission" date="2016-06" db="EMBL/GenBank/DDBJ databases">
        <authorList>
            <person name="Toshchakov V.S."/>
        </authorList>
    </citation>
    <scope>NUCLEOTIDE SEQUENCE [LARGE SCALE GENOMIC DNA]</scope>
    <source>
        <strain>PM4 (JCM 30641</strain>
        <strain evidence="3">\VKM B-2940)</strain>
    </source>
</reference>
<evidence type="ECO:0000313" key="4">
    <source>
        <dbReference type="Proteomes" id="UP000195607"/>
    </source>
</evidence>
<name>A0A1N5SZW0_9ARCH</name>